<dbReference type="InterPro" id="IPR044016">
    <property type="entry name" value="Big_13"/>
</dbReference>
<protein>
    <recommendedName>
        <fullName evidence="1">Bacterial Ig-like domain-containing protein</fullName>
    </recommendedName>
</protein>
<proteinExistence type="predicted"/>
<accession>A0A2X3J1Y1</accession>
<dbReference type="EMBL" id="UAVU01000011">
    <property type="protein sequence ID" value="SQC93556.1"/>
    <property type="molecule type" value="Genomic_DNA"/>
</dbReference>
<evidence type="ECO:0000313" key="3">
    <source>
        <dbReference type="Proteomes" id="UP000251197"/>
    </source>
</evidence>
<evidence type="ECO:0000259" key="1">
    <source>
        <dbReference type="Pfam" id="PF19077"/>
    </source>
</evidence>
<gene>
    <name evidence="2" type="ORF">NCTC12120_06670</name>
</gene>
<dbReference type="NCBIfam" id="NF033510">
    <property type="entry name" value="Ca_tandemer"/>
    <property type="match status" value="1"/>
</dbReference>
<sequence>MSGKATGAAVGDSVKITVNGVEYSTVLDASGNWSLGLPAEVISGLADGKYTATVVVTDRAGNVGGSSLAF</sequence>
<reference evidence="2 3" key="1">
    <citation type="submission" date="2018-06" db="EMBL/GenBank/DDBJ databases">
        <authorList>
            <consortium name="Pathogen Informatics"/>
            <person name="Doyle S."/>
        </authorList>
    </citation>
    <scope>NUCLEOTIDE SEQUENCE [LARGE SCALE GENOMIC DNA]</scope>
    <source>
        <strain evidence="2 3">NCTC12120</strain>
    </source>
</reference>
<dbReference type="AlphaFoldDB" id="A0A2X3J1Y1"/>
<dbReference type="Gene3D" id="2.60.40.10">
    <property type="entry name" value="Immunoglobulins"/>
    <property type="match status" value="1"/>
</dbReference>
<name>A0A2X3J1Y1_9ENTR</name>
<feature type="domain" description="Bacterial Ig-like" evidence="1">
    <location>
        <begin position="12"/>
        <end position="69"/>
    </location>
</feature>
<organism evidence="2 3">
    <name type="scientific">Cedecea neteri</name>
    <dbReference type="NCBI Taxonomy" id="158822"/>
    <lineage>
        <taxon>Bacteria</taxon>
        <taxon>Pseudomonadati</taxon>
        <taxon>Pseudomonadota</taxon>
        <taxon>Gammaproteobacteria</taxon>
        <taxon>Enterobacterales</taxon>
        <taxon>Enterobacteriaceae</taxon>
        <taxon>Cedecea</taxon>
    </lineage>
</organism>
<dbReference type="Proteomes" id="UP000251197">
    <property type="component" value="Unassembled WGS sequence"/>
</dbReference>
<evidence type="ECO:0000313" key="2">
    <source>
        <dbReference type="EMBL" id="SQC93556.1"/>
    </source>
</evidence>
<dbReference type="Pfam" id="PF19077">
    <property type="entry name" value="Big_13"/>
    <property type="match status" value="1"/>
</dbReference>
<dbReference type="InterPro" id="IPR013783">
    <property type="entry name" value="Ig-like_fold"/>
</dbReference>